<comment type="caution">
    <text evidence="4">The sequence shown here is derived from an EMBL/GenBank/DDBJ whole genome shotgun (WGS) entry which is preliminary data.</text>
</comment>
<sequence length="384" mass="42461">MGEERRLLTGEHFLTGDHACAEGGMAAGCMFFGGYPITPSTEIAERMSARLPQVGGVFIQMEDELASMNSILGASWGGMKSMTCTSGPGFSLMMENLGLGIVLETPTVLVNIQRGGPSTGLPTLVGQADMMQAKWGSHGDYQIIALAPNSPQEIFDHTVKAFNLAEIYRTPVLVMSDESVGHMTEKVVIPSQEELEVVQRRYTKKKPGEYRPYDYDENELSEMVKAGDGYRIHITGLTHDERGYPVINAERQDWMVRHLQNKILKNKEKIIEVEKVNMDDAEVVVVSYGITSRVAHRAMDLAREEGIKVGMLRLITVWPFPDYMIRELAPRIKAFVTVELNMGQISLEVERCTAGKAGCYSLPHAGGEVHKPEDIAEAIKEAAK</sequence>
<dbReference type="Pfam" id="PF17147">
    <property type="entry name" value="PFOR_II"/>
    <property type="match status" value="1"/>
</dbReference>
<dbReference type="InterPro" id="IPR002880">
    <property type="entry name" value="Pyrv_Fd/Flavodoxin_OxRdtase_N"/>
</dbReference>
<dbReference type="SUPFAM" id="SSF52518">
    <property type="entry name" value="Thiamin diphosphate-binding fold (THDP-binding)"/>
    <property type="match status" value="1"/>
</dbReference>
<evidence type="ECO:0000313" key="5">
    <source>
        <dbReference type="Proteomes" id="UP001594288"/>
    </source>
</evidence>
<dbReference type="InterPro" id="IPR052368">
    <property type="entry name" value="2-oxoacid_oxidoreductase"/>
</dbReference>
<dbReference type="Proteomes" id="UP001594288">
    <property type="component" value="Unassembled WGS sequence"/>
</dbReference>
<evidence type="ECO:0000313" key="4">
    <source>
        <dbReference type="EMBL" id="MFC1799989.1"/>
    </source>
</evidence>
<dbReference type="InterPro" id="IPR033412">
    <property type="entry name" value="PFOR_II"/>
</dbReference>
<dbReference type="PANTHER" id="PTHR43088:SF1">
    <property type="entry name" value="SUBUNIT OF PYRUVATE:FLAVODOXIN OXIDOREDUCTASE"/>
    <property type="match status" value="1"/>
</dbReference>
<dbReference type="CDD" id="cd07034">
    <property type="entry name" value="TPP_PYR_PFOR_IOR-alpha_like"/>
    <property type="match status" value="1"/>
</dbReference>
<proteinExistence type="predicted"/>
<feature type="domain" description="Pyruvate:ferredoxin oxidoreductase core" evidence="3">
    <location>
        <begin position="281"/>
        <end position="375"/>
    </location>
</feature>
<name>A0ABV6YPK4_UNCEI</name>
<evidence type="ECO:0000259" key="3">
    <source>
        <dbReference type="Pfam" id="PF17147"/>
    </source>
</evidence>
<dbReference type="PANTHER" id="PTHR43088">
    <property type="entry name" value="SUBUNIT OF PYRUVATE:FLAVODOXIN OXIDOREDUCTASE-RELATED"/>
    <property type="match status" value="1"/>
</dbReference>
<protein>
    <submittedName>
        <fullName evidence="4">2-oxoacid:acceptor oxidoreductase subunit alpha</fullName>
    </submittedName>
</protein>
<dbReference type="InterPro" id="IPR009014">
    <property type="entry name" value="Transketo_C/PFOR_II"/>
</dbReference>
<keyword evidence="1" id="KW-0560">Oxidoreductase</keyword>
<gene>
    <name evidence="4" type="ORF">ACFL2Z_03655</name>
</gene>
<dbReference type="EMBL" id="JBHPEI010000051">
    <property type="protein sequence ID" value="MFC1799989.1"/>
    <property type="molecule type" value="Genomic_DNA"/>
</dbReference>
<keyword evidence="5" id="KW-1185">Reference proteome</keyword>
<dbReference type="Gene3D" id="3.40.50.970">
    <property type="match status" value="1"/>
</dbReference>
<accession>A0ABV6YPK4</accession>
<dbReference type="SUPFAM" id="SSF52922">
    <property type="entry name" value="TK C-terminal domain-like"/>
    <property type="match status" value="1"/>
</dbReference>
<organism evidence="4 5">
    <name type="scientific">Eiseniibacteriota bacterium</name>
    <dbReference type="NCBI Taxonomy" id="2212470"/>
    <lineage>
        <taxon>Bacteria</taxon>
        <taxon>Candidatus Eiseniibacteriota</taxon>
    </lineage>
</organism>
<dbReference type="InterPro" id="IPR029061">
    <property type="entry name" value="THDP-binding"/>
</dbReference>
<evidence type="ECO:0000259" key="2">
    <source>
        <dbReference type="Pfam" id="PF01855"/>
    </source>
</evidence>
<dbReference type="NCBIfam" id="NF006412">
    <property type="entry name" value="PRK08659.1"/>
    <property type="match status" value="1"/>
</dbReference>
<reference evidence="4 5" key="1">
    <citation type="submission" date="2024-09" db="EMBL/GenBank/DDBJ databases">
        <authorList>
            <person name="D'Angelo T."/>
        </authorList>
    </citation>
    <scope>NUCLEOTIDE SEQUENCE [LARGE SCALE GENOMIC DNA]</scope>
    <source>
        <strain evidence="4">SAG AM-311-F02</strain>
    </source>
</reference>
<dbReference type="Gene3D" id="3.40.50.920">
    <property type="match status" value="1"/>
</dbReference>
<feature type="domain" description="Pyruvate flavodoxin/ferredoxin oxidoreductase pyrimidine binding" evidence="2">
    <location>
        <begin position="23"/>
        <end position="251"/>
    </location>
</feature>
<evidence type="ECO:0000256" key="1">
    <source>
        <dbReference type="ARBA" id="ARBA00023002"/>
    </source>
</evidence>
<dbReference type="Pfam" id="PF01855">
    <property type="entry name" value="POR_N"/>
    <property type="match status" value="1"/>
</dbReference>